<organism evidence="2 3">
    <name type="scientific">Burkholderia thailandensis</name>
    <dbReference type="NCBI Taxonomy" id="57975"/>
    <lineage>
        <taxon>Bacteria</taxon>
        <taxon>Pseudomonadati</taxon>
        <taxon>Pseudomonadota</taxon>
        <taxon>Betaproteobacteria</taxon>
        <taxon>Burkholderiales</taxon>
        <taxon>Burkholderiaceae</taxon>
        <taxon>Burkholderia</taxon>
        <taxon>pseudomallei group</taxon>
    </lineage>
</organism>
<sequence length="37" mass="4361">MNVRAARASNRGRNAFSRWRRTSPGMPYRFRTFNANS</sequence>
<feature type="region of interest" description="Disordered" evidence="1">
    <location>
        <begin position="1"/>
        <end position="20"/>
    </location>
</feature>
<dbReference type="Proteomes" id="UP001272137">
    <property type="component" value="Unassembled WGS sequence"/>
</dbReference>
<name>A0AAW9D1B3_BURTH</name>
<comment type="caution">
    <text evidence="2">The sequence shown here is derived from an EMBL/GenBank/DDBJ whole genome shotgun (WGS) entry which is preliminary data.</text>
</comment>
<reference evidence="2" key="1">
    <citation type="submission" date="2018-08" db="EMBL/GenBank/DDBJ databases">
        <title>Identification of Burkholderia cepacia strains that express a Burkholderia pseudomallei-like capsular polysaccharide.</title>
        <authorList>
            <person name="Burtnick M.N."/>
            <person name="Vongsouvath M."/>
            <person name="Newton P."/>
            <person name="Wuthiekanun V."/>
            <person name="Limmathurotsakul D."/>
            <person name="Brett P.J."/>
            <person name="Chantratita N."/>
            <person name="Dance D.A."/>
        </authorList>
    </citation>
    <scope>NUCLEOTIDE SEQUENCE</scope>
    <source>
        <strain evidence="2">SBXCC001</strain>
    </source>
</reference>
<dbReference type="EMBL" id="QXCT01000002">
    <property type="protein sequence ID" value="MDW9253811.1"/>
    <property type="molecule type" value="Genomic_DNA"/>
</dbReference>
<proteinExistence type="predicted"/>
<evidence type="ECO:0000313" key="2">
    <source>
        <dbReference type="EMBL" id="MDW9253811.1"/>
    </source>
</evidence>
<evidence type="ECO:0000313" key="3">
    <source>
        <dbReference type="Proteomes" id="UP001272137"/>
    </source>
</evidence>
<gene>
    <name evidence="2" type="ORF">C7S16_2575</name>
</gene>
<protein>
    <submittedName>
        <fullName evidence="2">Uncharacterized protein</fullName>
    </submittedName>
</protein>
<accession>A0AAW9D1B3</accession>
<dbReference type="AlphaFoldDB" id="A0AAW9D1B3"/>
<feature type="compositionally biased region" description="Low complexity" evidence="1">
    <location>
        <begin position="1"/>
        <end position="17"/>
    </location>
</feature>
<evidence type="ECO:0000256" key="1">
    <source>
        <dbReference type="SAM" id="MobiDB-lite"/>
    </source>
</evidence>